<dbReference type="Pfam" id="PF00581">
    <property type="entry name" value="Rhodanese"/>
    <property type="match status" value="1"/>
</dbReference>
<dbReference type="PANTHER" id="PTHR43031:SF1">
    <property type="entry name" value="PYRIDINE NUCLEOTIDE-DISULPHIDE OXIDOREDUCTASE"/>
    <property type="match status" value="1"/>
</dbReference>
<feature type="signal peptide" evidence="1">
    <location>
        <begin position="1"/>
        <end position="24"/>
    </location>
</feature>
<dbReference type="PROSITE" id="PS51257">
    <property type="entry name" value="PROKAR_LIPOPROTEIN"/>
    <property type="match status" value="1"/>
</dbReference>
<accession>A0A975F1J7</accession>
<dbReference type="SMART" id="SM00450">
    <property type="entry name" value="RHOD"/>
    <property type="match status" value="1"/>
</dbReference>
<name>A0A975F1J7_9SPIR</name>
<reference evidence="3" key="2">
    <citation type="journal article" date="2021" name="Microbiol. Resour. Announc.">
        <title>Complete Genome Sequences of Three Human Oral Treponema parvum Isolates.</title>
        <authorList>
            <person name="Zeng H."/>
            <person name="Watt R.M."/>
        </authorList>
    </citation>
    <scope>NUCLEOTIDE SEQUENCE</scope>
    <source>
        <strain evidence="3">ATCC 700773</strain>
    </source>
</reference>
<protein>
    <submittedName>
        <fullName evidence="3">Rhodanese-like domain-containing protein</fullName>
    </submittedName>
</protein>
<proteinExistence type="predicted"/>
<dbReference type="Proteomes" id="UP000671995">
    <property type="component" value="Chromosome"/>
</dbReference>
<gene>
    <name evidence="3" type="ORF">HRI96_09335</name>
</gene>
<keyword evidence="1" id="KW-0732">Signal</keyword>
<dbReference type="InterPro" id="IPR050229">
    <property type="entry name" value="GlpE_sulfurtransferase"/>
</dbReference>
<dbReference type="GO" id="GO:0004792">
    <property type="term" value="F:thiosulfate-cyanide sulfurtransferase activity"/>
    <property type="evidence" value="ECO:0007669"/>
    <property type="project" value="InterPro"/>
</dbReference>
<dbReference type="CDD" id="cd00158">
    <property type="entry name" value="RHOD"/>
    <property type="match status" value="1"/>
</dbReference>
<reference evidence="3" key="1">
    <citation type="submission" date="2020-05" db="EMBL/GenBank/DDBJ databases">
        <authorList>
            <person name="Zeng H."/>
            <person name="Chan Y.K."/>
            <person name="Watt R.M."/>
        </authorList>
    </citation>
    <scope>NUCLEOTIDE SEQUENCE</scope>
    <source>
        <strain evidence="3">ATCC 700773</strain>
    </source>
</reference>
<dbReference type="PROSITE" id="PS00380">
    <property type="entry name" value="RHODANESE_1"/>
    <property type="match status" value="1"/>
</dbReference>
<dbReference type="Gene3D" id="3.40.250.10">
    <property type="entry name" value="Rhodanese-like domain"/>
    <property type="match status" value="1"/>
</dbReference>
<dbReference type="RefSeq" id="WP_210117098.1">
    <property type="nucleotide sequence ID" value="NZ_CP054257.1"/>
</dbReference>
<evidence type="ECO:0000259" key="2">
    <source>
        <dbReference type="PROSITE" id="PS50206"/>
    </source>
</evidence>
<dbReference type="InterPro" id="IPR036873">
    <property type="entry name" value="Rhodanese-like_dom_sf"/>
</dbReference>
<dbReference type="PANTHER" id="PTHR43031">
    <property type="entry name" value="FAD-DEPENDENT OXIDOREDUCTASE"/>
    <property type="match status" value="1"/>
</dbReference>
<dbReference type="InterPro" id="IPR001763">
    <property type="entry name" value="Rhodanese-like_dom"/>
</dbReference>
<evidence type="ECO:0000313" key="4">
    <source>
        <dbReference type="Proteomes" id="UP000671995"/>
    </source>
</evidence>
<feature type="domain" description="Rhodanese" evidence="2">
    <location>
        <begin position="47"/>
        <end position="133"/>
    </location>
</feature>
<evidence type="ECO:0000313" key="3">
    <source>
        <dbReference type="EMBL" id="QTQ12384.1"/>
    </source>
</evidence>
<dbReference type="PROSITE" id="PS50206">
    <property type="entry name" value="RHODANESE_3"/>
    <property type="match status" value="1"/>
</dbReference>
<organism evidence="3 4">
    <name type="scientific">Treponema parvum</name>
    <dbReference type="NCBI Taxonomy" id="138851"/>
    <lineage>
        <taxon>Bacteria</taxon>
        <taxon>Pseudomonadati</taxon>
        <taxon>Spirochaetota</taxon>
        <taxon>Spirochaetia</taxon>
        <taxon>Spirochaetales</taxon>
        <taxon>Treponemataceae</taxon>
        <taxon>Treponema</taxon>
    </lineage>
</organism>
<evidence type="ECO:0000256" key="1">
    <source>
        <dbReference type="SAM" id="SignalP"/>
    </source>
</evidence>
<feature type="chain" id="PRO_5036710705" evidence="1">
    <location>
        <begin position="25"/>
        <end position="134"/>
    </location>
</feature>
<dbReference type="InterPro" id="IPR001307">
    <property type="entry name" value="Thiosulphate_STrfase_CS"/>
</dbReference>
<dbReference type="AlphaFoldDB" id="A0A975F1J7"/>
<dbReference type="SUPFAM" id="SSF52821">
    <property type="entry name" value="Rhodanese/Cell cycle control phosphatase"/>
    <property type="match status" value="1"/>
</dbReference>
<sequence>MNKRNIGIIIFAGAAMFFSCTAKADEKKAASQFKSITMDEAAKLIDTKNDFILVDVRRPEEYREGHIPGAVLLTNETITEKTAEQVIKDKNQKVLVYCRSGRRSLDAAKKLSAMGYTNIIEIGGIMNWKGKIEK</sequence>
<dbReference type="EMBL" id="CP054257">
    <property type="protein sequence ID" value="QTQ12384.1"/>
    <property type="molecule type" value="Genomic_DNA"/>
</dbReference>